<dbReference type="Gene3D" id="2.30.40.10">
    <property type="entry name" value="Urease, subunit C, domain 1"/>
    <property type="match status" value="1"/>
</dbReference>
<feature type="domain" description="Amidohydrolase 3" evidence="1">
    <location>
        <begin position="44"/>
        <end position="271"/>
    </location>
</feature>
<dbReference type="InterPro" id="IPR032466">
    <property type="entry name" value="Metal_Hydrolase"/>
</dbReference>
<comment type="caution">
    <text evidence="2">The sequence shown here is derived from an EMBL/GenBank/DDBJ whole genome shotgun (WGS) entry which is preliminary data.</text>
</comment>
<accession>A0A9W6VFX3</accession>
<dbReference type="GO" id="GO:0016811">
    <property type="term" value="F:hydrolase activity, acting on carbon-nitrogen (but not peptide) bonds, in linear amides"/>
    <property type="evidence" value="ECO:0007669"/>
    <property type="project" value="InterPro"/>
</dbReference>
<dbReference type="AlphaFoldDB" id="A0A9W6VFX3"/>
<evidence type="ECO:0000313" key="3">
    <source>
        <dbReference type="Proteomes" id="UP001165136"/>
    </source>
</evidence>
<organism evidence="2 3">
    <name type="scientific">Amycolatopsis taiwanensis</name>
    <dbReference type="NCBI Taxonomy" id="342230"/>
    <lineage>
        <taxon>Bacteria</taxon>
        <taxon>Bacillati</taxon>
        <taxon>Actinomycetota</taxon>
        <taxon>Actinomycetes</taxon>
        <taxon>Pseudonocardiales</taxon>
        <taxon>Pseudonocardiaceae</taxon>
        <taxon>Amycolatopsis</taxon>
    </lineage>
</organism>
<dbReference type="Gene3D" id="3.20.20.140">
    <property type="entry name" value="Metal-dependent hydrolases"/>
    <property type="match status" value="1"/>
</dbReference>
<dbReference type="SUPFAM" id="SSF51338">
    <property type="entry name" value="Composite domain of metallo-dependent hydrolases"/>
    <property type="match status" value="1"/>
</dbReference>
<dbReference type="InterPro" id="IPR011059">
    <property type="entry name" value="Metal-dep_hydrolase_composite"/>
</dbReference>
<evidence type="ECO:0000259" key="1">
    <source>
        <dbReference type="Pfam" id="PF07969"/>
    </source>
</evidence>
<dbReference type="EMBL" id="BSTI01000004">
    <property type="protein sequence ID" value="GLY65334.1"/>
    <property type="molecule type" value="Genomic_DNA"/>
</dbReference>
<gene>
    <name evidence="2" type="ORF">Atai01_19530</name>
</gene>
<dbReference type="InterPro" id="IPR050378">
    <property type="entry name" value="Metallo-dep_Hydrolases_sf"/>
</dbReference>
<protein>
    <submittedName>
        <fullName evidence="2">Dihydroorotase</fullName>
    </submittedName>
</protein>
<name>A0A9W6VFX3_9PSEU</name>
<dbReference type="InterPro" id="IPR023100">
    <property type="entry name" value="D-aminoacylase_insert_dom_sf"/>
</dbReference>
<dbReference type="Proteomes" id="UP001165136">
    <property type="component" value="Unassembled WGS sequence"/>
</dbReference>
<dbReference type="SUPFAM" id="SSF51556">
    <property type="entry name" value="Metallo-dependent hydrolases"/>
    <property type="match status" value="1"/>
</dbReference>
<dbReference type="InterPro" id="IPR013108">
    <property type="entry name" value="Amidohydro_3"/>
</dbReference>
<dbReference type="PANTHER" id="PTHR11647:SF1">
    <property type="entry name" value="COLLAPSIN RESPONSE MEDIATOR PROTEIN"/>
    <property type="match status" value="1"/>
</dbReference>
<dbReference type="Gene3D" id="3.30.1490.130">
    <property type="entry name" value="D-aminoacylase. Domain 3"/>
    <property type="match status" value="1"/>
</dbReference>
<dbReference type="Pfam" id="PF07969">
    <property type="entry name" value="Amidohydro_3"/>
    <property type="match status" value="2"/>
</dbReference>
<feature type="domain" description="Amidohydrolase 3" evidence="1">
    <location>
        <begin position="408"/>
        <end position="506"/>
    </location>
</feature>
<reference evidence="2" key="1">
    <citation type="submission" date="2023-03" db="EMBL/GenBank/DDBJ databases">
        <title>Amycolatopsis taiwanensis NBRC 103393.</title>
        <authorList>
            <person name="Ichikawa N."/>
            <person name="Sato H."/>
            <person name="Tonouchi N."/>
        </authorList>
    </citation>
    <scope>NUCLEOTIDE SEQUENCE</scope>
    <source>
        <strain evidence="2">NBRC 103393</strain>
    </source>
</reference>
<evidence type="ECO:0000313" key="2">
    <source>
        <dbReference type="EMBL" id="GLY65334.1"/>
    </source>
</evidence>
<dbReference type="PANTHER" id="PTHR11647">
    <property type="entry name" value="HYDRANTOINASE/DIHYDROPYRIMIDINASE FAMILY MEMBER"/>
    <property type="match status" value="1"/>
</dbReference>
<dbReference type="RefSeq" id="WP_285486571.1">
    <property type="nucleotide sequence ID" value="NZ_BSTI01000004.1"/>
</dbReference>
<sequence length="524" mass="55946">MLDVLISGGSVVDGEGGAARPADVGIVGDRIVAVEPLPGADAGRTIDATGMTVCPGLIDPHSHSDWTVLANPTAESTIRQGVTTEIVGNCGVTYAPLSDASAQTVTEALRANGYPEPVTWRGFGELLDAVAGVGTTQNLAWLVGHSAIREAAEGVPDRMTALLEEAMAAGALGLSTGLEYGAGRRAETGELVALAGVLARRGGLYTSHIRNRDAELAAAVEEFFTIARAAGGWAQLSHLNVRDQTGAPEGAWQWAVARLEQERTGMAVLADMTPFEDGIGLAAGLLPAWLLDDGAATAARRLDDPLVRQRLRRDCDRYWRFVHRGQWERVTLLNSPATAELEGLSFPEIAARLGRDEWDCLFDVLRAAGPDLGSVQLMGRLFTEGHVAEAIRHPLFCLGVDGYTSRVDGPLALRCKHPLFFAGHVHYLAHHVRDRGTLNLETAIHKMTAMVADHFGLGDRGRLRPGAKADVITFDLAGLRENSTRKEPLHYATGVTNVLVNGTVVVDDGVHTGARPGRHLPRRS</sequence>
<keyword evidence="3" id="KW-1185">Reference proteome</keyword>
<proteinExistence type="predicted"/>